<protein>
    <submittedName>
        <fullName evidence="3">Acyl dehydratase</fullName>
    </submittedName>
</protein>
<keyword evidence="4" id="KW-1185">Reference proteome</keyword>
<accession>A0A853DE89</accession>
<dbReference type="SUPFAM" id="SSF54637">
    <property type="entry name" value="Thioesterase/thiol ester dehydrase-isomerase"/>
    <property type="match status" value="2"/>
</dbReference>
<dbReference type="PANTHER" id="PTHR43841:SF1">
    <property type="entry name" value="3-HYDROXYACYL-THIOESTER DEHYDRATASE X"/>
    <property type="match status" value="1"/>
</dbReference>
<organism evidence="3 4">
    <name type="scientific">Allobranchiibius huperziae</name>
    <dbReference type="NCBI Taxonomy" id="1874116"/>
    <lineage>
        <taxon>Bacteria</taxon>
        <taxon>Bacillati</taxon>
        <taxon>Actinomycetota</taxon>
        <taxon>Actinomycetes</taxon>
        <taxon>Micrococcales</taxon>
        <taxon>Dermacoccaceae</taxon>
        <taxon>Allobranchiibius</taxon>
    </lineage>
</organism>
<evidence type="ECO:0000313" key="3">
    <source>
        <dbReference type="EMBL" id="NYJ75762.1"/>
    </source>
</evidence>
<comment type="caution">
    <text evidence="3">The sequence shown here is derived from an EMBL/GenBank/DDBJ whole genome shotgun (WGS) entry which is preliminary data.</text>
</comment>
<feature type="domain" description="MaoC-like" evidence="2">
    <location>
        <begin position="186"/>
        <end position="260"/>
    </location>
</feature>
<dbReference type="InterPro" id="IPR002539">
    <property type="entry name" value="MaoC-like_dom"/>
</dbReference>
<dbReference type="InterPro" id="IPR029069">
    <property type="entry name" value="HotDog_dom_sf"/>
</dbReference>
<gene>
    <name evidence="3" type="ORF">HNR15_002725</name>
</gene>
<comment type="similarity">
    <text evidence="1">Belongs to the enoyl-CoA hydratase/isomerase family.</text>
</comment>
<dbReference type="EMBL" id="JACCFW010000001">
    <property type="protein sequence ID" value="NYJ75762.1"/>
    <property type="molecule type" value="Genomic_DNA"/>
</dbReference>
<evidence type="ECO:0000256" key="1">
    <source>
        <dbReference type="ARBA" id="ARBA00005254"/>
    </source>
</evidence>
<dbReference type="GO" id="GO:0004312">
    <property type="term" value="F:fatty acid synthase activity"/>
    <property type="evidence" value="ECO:0007669"/>
    <property type="project" value="InterPro"/>
</dbReference>
<dbReference type="PRINTS" id="PR01483">
    <property type="entry name" value="FASYNTHASE"/>
</dbReference>
<dbReference type="RefSeq" id="WP_218883742.1">
    <property type="nucleotide sequence ID" value="NZ_JACCFW010000001.1"/>
</dbReference>
<dbReference type="InterPro" id="IPR003965">
    <property type="entry name" value="Fatty_acid_synthase"/>
</dbReference>
<dbReference type="GO" id="GO:0006633">
    <property type="term" value="P:fatty acid biosynthetic process"/>
    <property type="evidence" value="ECO:0007669"/>
    <property type="project" value="InterPro"/>
</dbReference>
<dbReference type="AlphaFoldDB" id="A0A853DE89"/>
<dbReference type="Proteomes" id="UP000571817">
    <property type="component" value="Unassembled WGS sequence"/>
</dbReference>
<dbReference type="GO" id="GO:0005835">
    <property type="term" value="C:fatty acid synthase complex"/>
    <property type="evidence" value="ECO:0007669"/>
    <property type="project" value="InterPro"/>
</dbReference>
<dbReference type="Gene3D" id="3.10.129.10">
    <property type="entry name" value="Hotdog Thioesterase"/>
    <property type="match status" value="1"/>
</dbReference>
<evidence type="ECO:0000313" key="4">
    <source>
        <dbReference type="Proteomes" id="UP000571817"/>
    </source>
</evidence>
<dbReference type="PANTHER" id="PTHR43841">
    <property type="entry name" value="3-HYDROXYACYL-THIOESTER DEHYDRATASE HTDX-RELATED"/>
    <property type="match status" value="1"/>
</dbReference>
<name>A0A853DE89_9MICO</name>
<sequence>MTRTVELSSAPSLGPLFAQAVVRAPFRKGRELPDLVVRQLGASVDRDQLAAYDDVCGFALRDTLPATYIHVLVFPLQTRVMADAAFPFPLVGSVHLTNTIVQHRPVLAGELLDIEVRATDVRPHFRGAQVDLVAEVSVAGETVWQEVSTYLFRGQKVAGTAPLRSVDPQLPTVAGALWRVPGDIGRRYAAVAGDVNPIHLHPLGAKALGFPTTIAHGMWSASHALAALANRLPDGFTYTVEFKKPILIPSSVNFVAQQRDSSWDLALTNARKGTVHMTGSIRAQAPSTIS</sequence>
<reference evidence="3 4" key="1">
    <citation type="submission" date="2020-07" db="EMBL/GenBank/DDBJ databases">
        <title>Sequencing the genomes of 1000 actinobacteria strains.</title>
        <authorList>
            <person name="Klenk H.-P."/>
        </authorList>
    </citation>
    <scope>NUCLEOTIDE SEQUENCE [LARGE SCALE GENOMIC DNA]</scope>
    <source>
        <strain evidence="3 4">DSM 29531</strain>
    </source>
</reference>
<dbReference type="Pfam" id="PF01575">
    <property type="entry name" value="MaoC_dehydratas"/>
    <property type="match status" value="1"/>
</dbReference>
<proteinExistence type="inferred from homology"/>
<evidence type="ECO:0000259" key="2">
    <source>
        <dbReference type="Pfam" id="PF01575"/>
    </source>
</evidence>